<dbReference type="NCBIfam" id="TIGR01509">
    <property type="entry name" value="HAD-SF-IA-v3"/>
    <property type="match status" value="1"/>
</dbReference>
<dbReference type="Proteomes" id="UP001271007">
    <property type="component" value="Unassembled WGS sequence"/>
</dbReference>
<reference evidence="2" key="1">
    <citation type="submission" date="2023-04" db="EMBL/GenBank/DDBJ databases">
        <title>Black Yeasts Isolated from many extreme environments.</title>
        <authorList>
            <person name="Coleine C."/>
            <person name="Stajich J.E."/>
            <person name="Selbmann L."/>
        </authorList>
    </citation>
    <scope>NUCLEOTIDE SEQUENCE</scope>
    <source>
        <strain evidence="2">CCFEE 5312</strain>
    </source>
</reference>
<dbReference type="Pfam" id="PF13419">
    <property type="entry name" value="HAD_2"/>
    <property type="match status" value="1"/>
</dbReference>
<sequence length="285" mass="31462">MTQRTPPRPIRACLFDMDGLLINTEDLITTSINTILHNYNKPSMPGNIRAQLQGLHLKDASKILLEWSQLPLTFEEYQIELAEQHQRLFPTAKPMPGVVKLLETLGGCEQVELALATSSGRGKFELKTSHLSELFSYFPAECQILGDDPRLGRGKGKPEPDIYLLALHAVKSKIKSEGKAPISPGECLVFEDSVAGVRSGRRAGMQVVWCPHPDIIREYHGREEEVLAGDARSGEHADDAGAHVRGNVSHDPNSGSRGPLWSEDGWARLLTTLEGFSYEEFGITP</sequence>
<evidence type="ECO:0000256" key="1">
    <source>
        <dbReference type="SAM" id="MobiDB-lite"/>
    </source>
</evidence>
<dbReference type="InterPro" id="IPR006439">
    <property type="entry name" value="HAD-SF_hydro_IA"/>
</dbReference>
<dbReference type="SUPFAM" id="SSF56784">
    <property type="entry name" value="HAD-like"/>
    <property type="match status" value="1"/>
</dbReference>
<dbReference type="InterPro" id="IPR036412">
    <property type="entry name" value="HAD-like_sf"/>
</dbReference>
<dbReference type="AlphaFoldDB" id="A0AAJ0LXD9"/>
<dbReference type="PANTHER" id="PTHR18901:SF38">
    <property type="entry name" value="PSEUDOURIDINE-5'-PHOSPHATASE"/>
    <property type="match status" value="1"/>
</dbReference>
<dbReference type="InterPro" id="IPR041492">
    <property type="entry name" value="HAD_2"/>
</dbReference>
<keyword evidence="3" id="KW-1185">Reference proteome</keyword>
<dbReference type="Gene3D" id="1.10.150.240">
    <property type="entry name" value="Putative phosphatase, domain 2"/>
    <property type="match status" value="1"/>
</dbReference>
<feature type="compositionally biased region" description="Basic and acidic residues" evidence="1">
    <location>
        <begin position="232"/>
        <end position="242"/>
    </location>
</feature>
<dbReference type="Gene3D" id="3.40.50.1000">
    <property type="entry name" value="HAD superfamily/HAD-like"/>
    <property type="match status" value="1"/>
</dbReference>
<comment type="caution">
    <text evidence="2">The sequence shown here is derived from an EMBL/GenBank/DDBJ whole genome shotgun (WGS) entry which is preliminary data.</text>
</comment>
<feature type="region of interest" description="Disordered" evidence="1">
    <location>
        <begin position="229"/>
        <end position="258"/>
    </location>
</feature>
<evidence type="ECO:0000313" key="2">
    <source>
        <dbReference type="EMBL" id="KAK3058709.1"/>
    </source>
</evidence>
<dbReference type="EMBL" id="JAWDJX010000001">
    <property type="protein sequence ID" value="KAK3058709.1"/>
    <property type="molecule type" value="Genomic_DNA"/>
</dbReference>
<protein>
    <submittedName>
        <fullName evidence="2">Uncharacterized protein</fullName>
    </submittedName>
</protein>
<dbReference type="PANTHER" id="PTHR18901">
    <property type="entry name" value="2-DEOXYGLUCOSE-6-PHOSPHATE PHOSPHATASE 2"/>
    <property type="match status" value="1"/>
</dbReference>
<proteinExistence type="predicted"/>
<dbReference type="GO" id="GO:0016791">
    <property type="term" value="F:phosphatase activity"/>
    <property type="evidence" value="ECO:0007669"/>
    <property type="project" value="UniProtKB-ARBA"/>
</dbReference>
<accession>A0AAJ0LXD9</accession>
<dbReference type="SFLD" id="SFLDG01129">
    <property type="entry name" value="C1.5:_HAD__Beta-PGM__Phosphata"/>
    <property type="match status" value="1"/>
</dbReference>
<name>A0AAJ0LXD9_9PEZI</name>
<dbReference type="InterPro" id="IPR023198">
    <property type="entry name" value="PGP-like_dom2"/>
</dbReference>
<dbReference type="InterPro" id="IPR023214">
    <property type="entry name" value="HAD_sf"/>
</dbReference>
<gene>
    <name evidence="2" type="ORF">LTR09_000274</name>
</gene>
<evidence type="ECO:0000313" key="3">
    <source>
        <dbReference type="Proteomes" id="UP001271007"/>
    </source>
</evidence>
<dbReference type="SFLD" id="SFLDS00003">
    <property type="entry name" value="Haloacid_Dehalogenase"/>
    <property type="match status" value="1"/>
</dbReference>
<organism evidence="2 3">
    <name type="scientific">Extremus antarcticus</name>
    <dbReference type="NCBI Taxonomy" id="702011"/>
    <lineage>
        <taxon>Eukaryota</taxon>
        <taxon>Fungi</taxon>
        <taxon>Dikarya</taxon>
        <taxon>Ascomycota</taxon>
        <taxon>Pezizomycotina</taxon>
        <taxon>Dothideomycetes</taxon>
        <taxon>Dothideomycetidae</taxon>
        <taxon>Mycosphaerellales</taxon>
        <taxon>Extremaceae</taxon>
        <taxon>Extremus</taxon>
    </lineage>
</organism>